<keyword evidence="1" id="KW-1133">Transmembrane helix</keyword>
<dbReference type="GO" id="GO:0005975">
    <property type="term" value="P:carbohydrate metabolic process"/>
    <property type="evidence" value="ECO:0007669"/>
    <property type="project" value="InterPro"/>
</dbReference>
<dbReference type="InterPro" id="IPR017853">
    <property type="entry name" value="GH"/>
</dbReference>
<dbReference type="GO" id="GO:0008061">
    <property type="term" value="F:chitin binding"/>
    <property type="evidence" value="ECO:0007669"/>
    <property type="project" value="InterPro"/>
</dbReference>
<dbReference type="PROSITE" id="PS51910">
    <property type="entry name" value="GH18_2"/>
    <property type="match status" value="1"/>
</dbReference>
<evidence type="ECO:0000259" key="2">
    <source>
        <dbReference type="PROSITE" id="PS51910"/>
    </source>
</evidence>
<dbReference type="Pfam" id="PF00704">
    <property type="entry name" value="Glyco_hydro_18"/>
    <property type="match status" value="1"/>
</dbReference>
<dbReference type="Pfam" id="PF07833">
    <property type="entry name" value="Cu_amine_oxidN1"/>
    <property type="match status" value="1"/>
</dbReference>
<evidence type="ECO:0000313" key="4">
    <source>
        <dbReference type="Proteomes" id="UP000551878"/>
    </source>
</evidence>
<evidence type="ECO:0000256" key="1">
    <source>
        <dbReference type="SAM" id="Phobius"/>
    </source>
</evidence>
<keyword evidence="1" id="KW-0812">Transmembrane</keyword>
<dbReference type="SMART" id="SM00636">
    <property type="entry name" value="Glyco_18"/>
    <property type="match status" value="1"/>
</dbReference>
<name>A0A840QT35_9BACI</name>
<dbReference type="InterPro" id="IPR036582">
    <property type="entry name" value="Mao_N_sf"/>
</dbReference>
<dbReference type="SUPFAM" id="SSF51445">
    <property type="entry name" value="(Trans)glycosidases"/>
    <property type="match status" value="1"/>
</dbReference>
<accession>A0A840QT35</accession>
<keyword evidence="4" id="KW-1185">Reference proteome</keyword>
<feature type="domain" description="GH18" evidence="2">
    <location>
        <begin position="257"/>
        <end position="573"/>
    </location>
</feature>
<dbReference type="InterPro" id="IPR011583">
    <property type="entry name" value="Chitinase_II/V-like_cat"/>
</dbReference>
<comment type="caution">
    <text evidence="3">The sequence shown here is derived from an EMBL/GenBank/DDBJ whole genome shotgun (WGS) entry which is preliminary data.</text>
</comment>
<evidence type="ECO:0000313" key="3">
    <source>
        <dbReference type="EMBL" id="MBB5174524.1"/>
    </source>
</evidence>
<dbReference type="SUPFAM" id="SSF55383">
    <property type="entry name" value="Copper amine oxidase, domain N"/>
    <property type="match status" value="1"/>
</dbReference>
<dbReference type="InterPro" id="IPR001223">
    <property type="entry name" value="Glyco_hydro18_cat"/>
</dbReference>
<dbReference type="EMBL" id="JACHHB010000013">
    <property type="protein sequence ID" value="MBB5174524.1"/>
    <property type="molecule type" value="Genomic_DNA"/>
</dbReference>
<dbReference type="PANTHER" id="PTHR46066:SF2">
    <property type="entry name" value="CHITINASE DOMAIN-CONTAINING PROTEIN 1"/>
    <property type="match status" value="1"/>
</dbReference>
<protein>
    <submittedName>
        <fullName evidence="3">Spore germination protein YaaH</fullName>
    </submittedName>
</protein>
<gene>
    <name evidence="3" type="ORF">HNQ41_002739</name>
</gene>
<dbReference type="InterPro" id="IPR012854">
    <property type="entry name" value="Cu_amine_oxidase-like_N"/>
</dbReference>
<dbReference type="InterPro" id="IPR029070">
    <property type="entry name" value="Chitinase_insertion_sf"/>
</dbReference>
<dbReference type="AlphaFoldDB" id="A0A840QT35"/>
<dbReference type="Gene3D" id="3.20.20.80">
    <property type="entry name" value="Glycosidases"/>
    <property type="match status" value="1"/>
</dbReference>
<dbReference type="Gene3D" id="3.10.50.10">
    <property type="match status" value="1"/>
</dbReference>
<keyword evidence="1" id="KW-0472">Membrane</keyword>
<dbReference type="Proteomes" id="UP000551878">
    <property type="component" value="Unassembled WGS sequence"/>
</dbReference>
<dbReference type="RefSeq" id="WP_184664937.1">
    <property type="nucleotide sequence ID" value="NZ_JACHHB010000013.1"/>
</dbReference>
<reference evidence="3 4" key="1">
    <citation type="submission" date="2020-08" db="EMBL/GenBank/DDBJ databases">
        <title>Genomic Encyclopedia of Type Strains, Phase IV (KMG-IV): sequencing the most valuable type-strain genomes for metagenomic binning, comparative biology and taxonomic classification.</title>
        <authorList>
            <person name="Goeker M."/>
        </authorList>
    </citation>
    <scope>NUCLEOTIDE SEQUENCE [LARGE SCALE GENOMIC DNA]</scope>
    <source>
        <strain evidence="3 4">DSM 24696</strain>
    </source>
</reference>
<dbReference type="PANTHER" id="PTHR46066">
    <property type="entry name" value="CHITINASE DOMAIN-CONTAINING PROTEIN 1 FAMILY MEMBER"/>
    <property type="match status" value="1"/>
</dbReference>
<organism evidence="3 4">
    <name type="scientific">Texcoconibacillus texcoconensis</name>
    <dbReference type="NCBI Taxonomy" id="1095777"/>
    <lineage>
        <taxon>Bacteria</taxon>
        <taxon>Bacillati</taxon>
        <taxon>Bacillota</taxon>
        <taxon>Bacilli</taxon>
        <taxon>Bacillales</taxon>
        <taxon>Bacillaceae</taxon>
        <taxon>Texcoconibacillus</taxon>
    </lineage>
</organism>
<proteinExistence type="predicted"/>
<feature type="transmembrane region" description="Helical" evidence="1">
    <location>
        <begin position="21"/>
        <end position="39"/>
    </location>
</feature>
<sequence length="573" mass="67033">MRSRDQKEVEKRKKRMKLFSLIAMVFILTVVFIVILYPFPSNEKIEDRRPDNAIIYEGNHYDKAFNDYQDHLFLPFSFIKEHLDETIHYDESSDAVIITTENQVLRFPNDEIEGYVNEEPFTFAVESFITDGEEQFVELEQLANIYPFSFEYDENQNVLWVDKDGDEIDYGKVLDGRESKRNIRSEPDIRSPYYKTLVEGDSIRLYEQEENGFVRMIAEDGTPGFLKEDIIESTETKTIEVDDRNEDESSLSLPDEPVNLTWEAVYSNNPNPKDLPELPGVNVVSPTWFHLNNGDGDLRNLGSRSYVEWAHEEGFDVWGLFSNDFEPDRTHEALKDYESRHHMIRQLLQYSEMYDLDGINVDFENVYLDDRDHLTQFMRELTPFLHEAGLVVSMDITFISSSEQWSRFYDREELDEIVDYMIVMAYDEHTANSAVPGSVSSFPWVEQHLQVLLDVVDHEQLILGIPTYTRLWEEKETEDGNIEVSSTAIGMDEAKEWIASRGIEREYDQSTGQHYVEDSSQEEGVTHKIWLEDEMSIEKRVELVEKYDLAGVASWNREFMNDEGWEVLNNALH</sequence>